<protein>
    <submittedName>
        <fullName evidence="7">UbiA family prenyltransferase</fullName>
    </submittedName>
</protein>
<comment type="caution">
    <text evidence="7">The sequence shown here is derived from an EMBL/GenBank/DDBJ whole genome shotgun (WGS) entry which is preliminary data.</text>
</comment>
<dbReference type="InterPro" id="IPR023214">
    <property type="entry name" value="HAD_sf"/>
</dbReference>
<dbReference type="PANTHER" id="PTHR11048">
    <property type="entry name" value="PRENYLTRANSFERASES"/>
    <property type="match status" value="1"/>
</dbReference>
<keyword evidence="4 6" id="KW-0472">Membrane</keyword>
<keyword evidence="2 6" id="KW-0812">Transmembrane</keyword>
<reference evidence="7 8" key="1">
    <citation type="submission" date="2020-05" db="EMBL/GenBank/DDBJ databases">
        <title>MicrobeNet Type strains.</title>
        <authorList>
            <person name="Nicholson A.C."/>
        </authorList>
    </citation>
    <scope>NUCLEOTIDE SEQUENCE [LARGE SCALE GENOMIC DNA]</scope>
    <source>
        <strain evidence="7 8">JCM 14282</strain>
    </source>
</reference>
<feature type="transmembrane region" description="Helical" evidence="6">
    <location>
        <begin position="413"/>
        <end position="433"/>
    </location>
</feature>
<evidence type="ECO:0000256" key="2">
    <source>
        <dbReference type="ARBA" id="ARBA00022692"/>
    </source>
</evidence>
<dbReference type="InterPro" id="IPR039653">
    <property type="entry name" value="Prenyltransferase"/>
</dbReference>
<feature type="transmembrane region" description="Helical" evidence="6">
    <location>
        <begin position="219"/>
        <end position="239"/>
    </location>
</feature>
<sequence>MPETIAVDLDGTLIRGDLLWEAAIRHTLRTPLGAVRVAWWALKGPVTLKTRLAERVPLTTTLLPYKKEVLDELETRKSNGAELVLATAAASRYAHHVAEHLGIFDSVIATESGGPNQKSSQKAASIQQQQGERPWTYAGDSEADLDVWRASAGAIAVDTTPAVNRRLALLGIPTTHLTTSRVSLGRAWVKQLRVHQWAKNLLVFVPLLTSHELIDGSSLLHSVLAFTAFSLMASAVYIWNDLADLDADRAHPSKRNRPIAAGVIPIPQAAVVGVLLAIGALAIAASVNLLLLVTLIAYVVATNLYSLWLKRKPMIDVTVLALLYTWRLVAGCIAISVVPTVWLLAFSVFFFFGLALIKRYAELYQSGSIGRARGYGRDDSDLVMALGVASNLIAILVFILYLDSSGSFAEYAIPQLLWIAVPLLLYWVARAWLVTIRGEMHDDPLVYAVRSPISLLVIGLLALVWLGATLIGN</sequence>
<feature type="transmembrane region" description="Helical" evidence="6">
    <location>
        <begin position="342"/>
        <end position="361"/>
    </location>
</feature>
<feature type="transmembrane region" description="Helical" evidence="6">
    <location>
        <begin position="445"/>
        <end position="468"/>
    </location>
</feature>
<dbReference type="Pfam" id="PF12710">
    <property type="entry name" value="HAD"/>
    <property type="match status" value="1"/>
</dbReference>
<dbReference type="InterPro" id="IPR036412">
    <property type="entry name" value="HAD-like_sf"/>
</dbReference>
<dbReference type="SUPFAM" id="SSF56784">
    <property type="entry name" value="HAD-like"/>
    <property type="match status" value="1"/>
</dbReference>
<keyword evidence="8" id="KW-1185">Reference proteome</keyword>
<evidence type="ECO:0000256" key="3">
    <source>
        <dbReference type="ARBA" id="ARBA00022989"/>
    </source>
</evidence>
<evidence type="ECO:0000256" key="1">
    <source>
        <dbReference type="ARBA" id="ARBA00004141"/>
    </source>
</evidence>
<dbReference type="AlphaFoldDB" id="A0A7Y2M022"/>
<dbReference type="RefSeq" id="WP_167037615.1">
    <property type="nucleotide sequence ID" value="NZ_BAAANA010000001.1"/>
</dbReference>
<evidence type="ECO:0000313" key="7">
    <source>
        <dbReference type="EMBL" id="NNH03294.1"/>
    </source>
</evidence>
<feature type="transmembrane region" description="Helical" evidence="6">
    <location>
        <begin position="382"/>
        <end position="401"/>
    </location>
</feature>
<evidence type="ECO:0000256" key="5">
    <source>
        <dbReference type="SAM" id="MobiDB-lite"/>
    </source>
</evidence>
<evidence type="ECO:0000256" key="4">
    <source>
        <dbReference type="ARBA" id="ARBA00023136"/>
    </source>
</evidence>
<dbReference type="GO" id="GO:0009247">
    <property type="term" value="P:glycolipid biosynthetic process"/>
    <property type="evidence" value="ECO:0007669"/>
    <property type="project" value="TreeGrafter"/>
</dbReference>
<dbReference type="EMBL" id="JABEMB010000004">
    <property type="protein sequence ID" value="NNH03294.1"/>
    <property type="molecule type" value="Genomic_DNA"/>
</dbReference>
<comment type="subcellular location">
    <subcellularLocation>
        <location evidence="1">Membrane</location>
        <topology evidence="1">Multi-pass membrane protein</topology>
    </subcellularLocation>
</comment>
<proteinExistence type="predicted"/>
<dbReference type="InterPro" id="IPR044878">
    <property type="entry name" value="UbiA_sf"/>
</dbReference>
<dbReference type="NCBIfam" id="NF006088">
    <property type="entry name" value="PRK08238.1"/>
    <property type="match status" value="1"/>
</dbReference>
<evidence type="ECO:0000256" key="6">
    <source>
        <dbReference type="SAM" id="Phobius"/>
    </source>
</evidence>
<dbReference type="Gene3D" id="1.10.357.140">
    <property type="entry name" value="UbiA prenyltransferase"/>
    <property type="match status" value="1"/>
</dbReference>
<dbReference type="PANTHER" id="PTHR11048:SF5">
    <property type="entry name" value="DECAPRENYL-PHOSPHATE PHOSPHORIBOSYLTRANSFERASE"/>
    <property type="match status" value="1"/>
</dbReference>
<dbReference type="Proteomes" id="UP000543598">
    <property type="component" value="Unassembled WGS sequence"/>
</dbReference>
<dbReference type="CDD" id="cd13963">
    <property type="entry name" value="PT_UbiA_2"/>
    <property type="match status" value="1"/>
</dbReference>
<keyword evidence="7" id="KW-0808">Transferase</keyword>
<feature type="region of interest" description="Disordered" evidence="5">
    <location>
        <begin position="114"/>
        <end position="133"/>
    </location>
</feature>
<dbReference type="InterPro" id="IPR000537">
    <property type="entry name" value="UbiA_prenyltransferase"/>
</dbReference>
<evidence type="ECO:0000313" key="8">
    <source>
        <dbReference type="Proteomes" id="UP000543598"/>
    </source>
</evidence>
<gene>
    <name evidence="7" type="ORF">HLA99_05460</name>
</gene>
<keyword evidence="3 6" id="KW-1133">Transmembrane helix</keyword>
<dbReference type="GO" id="GO:0005886">
    <property type="term" value="C:plasma membrane"/>
    <property type="evidence" value="ECO:0007669"/>
    <property type="project" value="TreeGrafter"/>
</dbReference>
<dbReference type="Gene3D" id="3.40.50.1000">
    <property type="entry name" value="HAD superfamily/HAD-like"/>
    <property type="match status" value="1"/>
</dbReference>
<feature type="transmembrane region" description="Helical" evidence="6">
    <location>
        <begin position="315"/>
        <end position="336"/>
    </location>
</feature>
<dbReference type="Pfam" id="PF01040">
    <property type="entry name" value="UbiA"/>
    <property type="match status" value="1"/>
</dbReference>
<dbReference type="GO" id="GO:0016765">
    <property type="term" value="F:transferase activity, transferring alkyl or aryl (other than methyl) groups"/>
    <property type="evidence" value="ECO:0007669"/>
    <property type="project" value="InterPro"/>
</dbReference>
<feature type="transmembrane region" description="Helical" evidence="6">
    <location>
        <begin position="259"/>
        <end position="283"/>
    </location>
</feature>
<feature type="compositionally biased region" description="Low complexity" evidence="5">
    <location>
        <begin position="117"/>
        <end position="130"/>
    </location>
</feature>
<name>A0A7Y2M022_9MICO</name>
<organism evidence="7 8">
    <name type="scientific">Microbacterium ulmi</name>
    <dbReference type="NCBI Taxonomy" id="179095"/>
    <lineage>
        <taxon>Bacteria</taxon>
        <taxon>Bacillati</taxon>
        <taxon>Actinomycetota</taxon>
        <taxon>Actinomycetes</taxon>
        <taxon>Micrococcales</taxon>
        <taxon>Microbacteriaceae</taxon>
        <taxon>Microbacterium</taxon>
    </lineage>
</organism>
<accession>A0A7Y2M022</accession>
<feature type="transmembrane region" description="Helical" evidence="6">
    <location>
        <begin position="289"/>
        <end position="308"/>
    </location>
</feature>